<protein>
    <submittedName>
        <fullName evidence="2">UDP-glucose 4-epimerase</fullName>
    </submittedName>
</protein>
<dbReference type="InterPro" id="IPR036291">
    <property type="entry name" value="NAD(P)-bd_dom_sf"/>
</dbReference>
<gene>
    <name evidence="2" type="ORF">SAMN02745216_03364</name>
</gene>
<dbReference type="OrthoDB" id="9811496at2"/>
<proteinExistence type="predicted"/>
<evidence type="ECO:0000313" key="2">
    <source>
        <dbReference type="EMBL" id="SHK38542.1"/>
    </source>
</evidence>
<name>A0A1M6S138_9BACT</name>
<evidence type="ECO:0000313" key="3">
    <source>
        <dbReference type="Proteomes" id="UP000183994"/>
    </source>
</evidence>
<feature type="domain" description="NAD-dependent epimerase/dehydratase" evidence="1">
    <location>
        <begin position="6"/>
        <end position="229"/>
    </location>
</feature>
<dbReference type="RefSeq" id="WP_073477418.1">
    <property type="nucleotide sequence ID" value="NZ_FQZU01000023.1"/>
</dbReference>
<dbReference type="SUPFAM" id="SSF51735">
    <property type="entry name" value="NAD(P)-binding Rossmann-fold domains"/>
    <property type="match status" value="1"/>
</dbReference>
<sequence>MKRKKVFVTGMSGYVGQCLCRELDRGTYCGKFYGMDVKEPLYKFAKGEFRKMDVNDPALAEWIDEIQPDVIVHLAYVLQPSHDSVGMRKINVDGTKNVLEAAKNAGVKQVLVTSSGTAYGAWPDNPIPITEDDPIRRHPGFQYARDKADVEAILAEFVEENPDIVTSWVRPCIIYGPNVDNYISQLFTLPIAMDLKGCPSPQLQFVHEDDVVAALMFLLKKEARGPYNLAPPDTMTLSEVNALSGKPAAPLTPSLMGAIFRTTWALGLPILKAPESFLDFVQYPWVLDTTKLMDLGFKYTYSTRETIEIMLRSKGIIP</sequence>
<dbReference type="PANTHER" id="PTHR43245:SF52">
    <property type="entry name" value="NAD-DEPENDENT EPIMERASE_DEHYDRATASE"/>
    <property type="match status" value="1"/>
</dbReference>
<dbReference type="Pfam" id="PF01370">
    <property type="entry name" value="Epimerase"/>
    <property type="match status" value="1"/>
</dbReference>
<dbReference type="InterPro" id="IPR050177">
    <property type="entry name" value="Lipid_A_modif_metabolic_enz"/>
</dbReference>
<dbReference type="STRING" id="1121393.SAMN02745216_03364"/>
<dbReference type="InterPro" id="IPR001509">
    <property type="entry name" value="Epimerase_deHydtase"/>
</dbReference>
<dbReference type="AlphaFoldDB" id="A0A1M6S138"/>
<dbReference type="PANTHER" id="PTHR43245">
    <property type="entry name" value="BIFUNCTIONAL POLYMYXIN RESISTANCE PROTEIN ARNA"/>
    <property type="match status" value="1"/>
</dbReference>
<dbReference type="EMBL" id="FQZU01000023">
    <property type="protein sequence ID" value="SHK38542.1"/>
    <property type="molecule type" value="Genomic_DNA"/>
</dbReference>
<reference evidence="3" key="1">
    <citation type="submission" date="2016-11" db="EMBL/GenBank/DDBJ databases">
        <authorList>
            <person name="Varghese N."/>
            <person name="Submissions S."/>
        </authorList>
    </citation>
    <scope>NUCLEOTIDE SEQUENCE [LARGE SCALE GENOMIC DNA]</scope>
    <source>
        <strain evidence="3">DSM 16219</strain>
    </source>
</reference>
<organism evidence="2 3">
    <name type="scientific">Desulfatibacillum alkenivorans DSM 16219</name>
    <dbReference type="NCBI Taxonomy" id="1121393"/>
    <lineage>
        <taxon>Bacteria</taxon>
        <taxon>Pseudomonadati</taxon>
        <taxon>Thermodesulfobacteriota</taxon>
        <taxon>Desulfobacteria</taxon>
        <taxon>Desulfobacterales</taxon>
        <taxon>Desulfatibacillaceae</taxon>
        <taxon>Desulfatibacillum</taxon>
    </lineage>
</organism>
<keyword evidence="3" id="KW-1185">Reference proteome</keyword>
<dbReference type="Gene3D" id="3.40.50.720">
    <property type="entry name" value="NAD(P)-binding Rossmann-like Domain"/>
    <property type="match status" value="1"/>
</dbReference>
<dbReference type="Proteomes" id="UP000183994">
    <property type="component" value="Unassembled WGS sequence"/>
</dbReference>
<dbReference type="CDD" id="cd05240">
    <property type="entry name" value="UDP_G4E_3_SDR_e"/>
    <property type="match status" value="1"/>
</dbReference>
<accession>A0A1M6S138</accession>
<evidence type="ECO:0000259" key="1">
    <source>
        <dbReference type="Pfam" id="PF01370"/>
    </source>
</evidence>